<gene>
    <name evidence="1" type="ORF">HINF_LOCUS18625</name>
    <name evidence="2" type="ORF">HINF_LOCUS74969</name>
</gene>
<accession>A0AA86P5M5</accession>
<name>A0AA86P5M5_9EUKA</name>
<keyword evidence="3" id="KW-1185">Reference proteome</keyword>
<organism evidence="1">
    <name type="scientific">Hexamita inflata</name>
    <dbReference type="NCBI Taxonomy" id="28002"/>
    <lineage>
        <taxon>Eukaryota</taxon>
        <taxon>Metamonada</taxon>
        <taxon>Diplomonadida</taxon>
        <taxon>Hexamitidae</taxon>
        <taxon>Hexamitinae</taxon>
        <taxon>Hexamita</taxon>
    </lineage>
</organism>
<evidence type="ECO:0000313" key="3">
    <source>
        <dbReference type="Proteomes" id="UP001642409"/>
    </source>
</evidence>
<dbReference type="EMBL" id="CATOUU010000468">
    <property type="protein sequence ID" value="CAI9930980.1"/>
    <property type="molecule type" value="Genomic_DNA"/>
</dbReference>
<comment type="caution">
    <text evidence="1">The sequence shown here is derived from an EMBL/GenBank/DDBJ whole genome shotgun (WGS) entry which is preliminary data.</text>
</comment>
<proteinExistence type="predicted"/>
<dbReference type="Proteomes" id="UP001642409">
    <property type="component" value="Unassembled WGS sequence"/>
</dbReference>
<evidence type="ECO:0000313" key="1">
    <source>
        <dbReference type="EMBL" id="CAI9930980.1"/>
    </source>
</evidence>
<reference evidence="1" key="1">
    <citation type="submission" date="2023-06" db="EMBL/GenBank/DDBJ databases">
        <authorList>
            <person name="Kurt Z."/>
        </authorList>
    </citation>
    <scope>NUCLEOTIDE SEQUENCE</scope>
</reference>
<evidence type="ECO:0000313" key="2">
    <source>
        <dbReference type="EMBL" id="CAL6108443.1"/>
    </source>
</evidence>
<dbReference type="AlphaFoldDB" id="A0AA86P5M5"/>
<reference evidence="2 3" key="2">
    <citation type="submission" date="2024-07" db="EMBL/GenBank/DDBJ databases">
        <authorList>
            <person name="Akdeniz Z."/>
        </authorList>
    </citation>
    <scope>NUCLEOTIDE SEQUENCE [LARGE SCALE GENOMIC DNA]</scope>
</reference>
<protein>
    <submittedName>
        <fullName evidence="1">Uncharacterized protein</fullName>
    </submittedName>
</protein>
<dbReference type="EMBL" id="CAXDID020000651">
    <property type="protein sequence ID" value="CAL6108443.1"/>
    <property type="molecule type" value="Genomic_DNA"/>
</dbReference>
<sequence length="309" mass="36744">MQQRDQFQIFRHFFEQKFSNIPSKKINMENEAYKQLPPKMIKQISVDVARGLWRFYPLFQLPIDSCQVLQQIFVRFFLTLWINLPQHLQQKYFQSVTDSFEVVFAAYFRFENFDLFFSAFDVDKETVVDFQLVFEKPEKVFHLSICWAIHLADKTDFNLSFFTRVGKKVIYWMNKDKIVHKVMQYMNDDEMSGFLMKHTVSCCLHSTRSFRLSVILTQAMMCLSFDNQAKLIARLTLVGARVYSPHLFPIDDPGYEQKFKLAIERVPEQCEDLTYTINDILTHALDELLKIKENENVLIELIKEFVDNN</sequence>